<reference evidence="1" key="1">
    <citation type="submission" date="2014-12" db="EMBL/GenBank/DDBJ databases">
        <title>Parallel Evolution in Life History Adaptation Evident in the Tissue-Specific Poeciliopsis prolifica transcriptome.</title>
        <authorList>
            <person name="Jue N.K."/>
            <person name="Foley R.J."/>
            <person name="Obergfell C."/>
            <person name="Reznick D.N."/>
            <person name="O'Neill R.J."/>
            <person name="O'Neill M.J."/>
        </authorList>
    </citation>
    <scope>NUCLEOTIDE SEQUENCE</scope>
</reference>
<accession>A0A0S7ELC4</accession>
<proteinExistence type="predicted"/>
<protein>
    <submittedName>
        <fullName evidence="1">PPUP8371</fullName>
    </submittedName>
</protein>
<dbReference type="AlphaFoldDB" id="A0A0S7ELC4"/>
<feature type="non-terminal residue" evidence="1">
    <location>
        <position position="1"/>
    </location>
</feature>
<organism evidence="1">
    <name type="scientific">Poeciliopsis prolifica</name>
    <name type="common">blackstripe livebearer</name>
    <dbReference type="NCBI Taxonomy" id="188132"/>
    <lineage>
        <taxon>Eukaryota</taxon>
        <taxon>Metazoa</taxon>
        <taxon>Chordata</taxon>
        <taxon>Craniata</taxon>
        <taxon>Vertebrata</taxon>
        <taxon>Euteleostomi</taxon>
        <taxon>Actinopterygii</taxon>
        <taxon>Neopterygii</taxon>
        <taxon>Teleostei</taxon>
        <taxon>Neoteleostei</taxon>
        <taxon>Acanthomorphata</taxon>
        <taxon>Ovalentaria</taxon>
        <taxon>Atherinomorphae</taxon>
        <taxon>Cyprinodontiformes</taxon>
        <taxon>Poeciliidae</taxon>
        <taxon>Poeciliinae</taxon>
        <taxon>Poeciliopsis</taxon>
    </lineage>
</organism>
<sequence length="165" mass="18095">EQSLVSLVPYLAFPFKTPLHTSYTWTFPFTSSMVEEDILSRRTTLTARITVALEIDCSPDIKTEDGVGLDFPETEKTALEGQRQAEDGLHNGWVDAALHSVLTERHREVSRSGKGFSGGIVHPPLGESRPLCCSSTRQVFLSGRPFPCFDGSEGQESAIRLGKGL</sequence>
<evidence type="ECO:0000313" key="1">
    <source>
        <dbReference type="EMBL" id="JAO05857.1"/>
    </source>
</evidence>
<gene>
    <name evidence="1" type="primary">PPUP8371</name>
</gene>
<name>A0A0S7ELC4_9TELE</name>
<dbReference type="EMBL" id="GBYX01475820">
    <property type="protein sequence ID" value="JAO05857.1"/>
    <property type="molecule type" value="Transcribed_RNA"/>
</dbReference>